<evidence type="ECO:0000313" key="4">
    <source>
        <dbReference type="Proteomes" id="UP000198948"/>
    </source>
</evidence>
<reference evidence="3 4" key="1">
    <citation type="submission" date="2016-10" db="EMBL/GenBank/DDBJ databases">
        <authorList>
            <person name="de Groot N.N."/>
        </authorList>
    </citation>
    <scope>NUCLEOTIDE SEQUENCE [LARGE SCALE GENOMIC DNA]</scope>
    <source>
        <strain evidence="3 4">DSM 13760</strain>
    </source>
</reference>
<dbReference type="Pfam" id="PF18146">
    <property type="entry name" value="CinA_KH"/>
    <property type="match status" value="1"/>
</dbReference>
<dbReference type="Proteomes" id="UP000198948">
    <property type="component" value="Unassembled WGS sequence"/>
</dbReference>
<proteinExistence type="inferred from homology"/>
<dbReference type="PANTHER" id="PTHR13939">
    <property type="entry name" value="NICOTINAMIDE-NUCLEOTIDE AMIDOHYDROLASE PNCC"/>
    <property type="match status" value="1"/>
</dbReference>
<accession>A0A1H9RFS4</accession>
<name>A0A1H9RFS4_9LACT</name>
<dbReference type="InterPro" id="IPR001453">
    <property type="entry name" value="MoaB/Mog_dom"/>
</dbReference>
<dbReference type="InterPro" id="IPR036425">
    <property type="entry name" value="MoaB/Mog-like_dom_sf"/>
</dbReference>
<dbReference type="InterPro" id="IPR008136">
    <property type="entry name" value="CinA_C"/>
</dbReference>
<comment type="similarity">
    <text evidence="1">Belongs to the CinA family.</text>
</comment>
<dbReference type="PIRSF" id="PIRSF006728">
    <property type="entry name" value="CinA"/>
    <property type="match status" value="1"/>
</dbReference>
<protein>
    <recommendedName>
        <fullName evidence="1">Putative competence-damage inducible protein</fullName>
    </recommendedName>
</protein>
<dbReference type="Gene3D" id="3.40.980.10">
    <property type="entry name" value="MoaB/Mog-like domain"/>
    <property type="match status" value="1"/>
</dbReference>
<dbReference type="NCBIfam" id="TIGR00199">
    <property type="entry name" value="PncC_domain"/>
    <property type="match status" value="1"/>
</dbReference>
<dbReference type="EMBL" id="FOHA01000004">
    <property type="protein sequence ID" value="SER71671.1"/>
    <property type="molecule type" value="Genomic_DNA"/>
</dbReference>
<evidence type="ECO:0000313" key="3">
    <source>
        <dbReference type="EMBL" id="SER71671.1"/>
    </source>
</evidence>
<evidence type="ECO:0000259" key="2">
    <source>
        <dbReference type="SMART" id="SM00852"/>
    </source>
</evidence>
<dbReference type="SUPFAM" id="SSF142433">
    <property type="entry name" value="CinA-like"/>
    <property type="match status" value="1"/>
</dbReference>
<keyword evidence="4" id="KW-1185">Reference proteome</keyword>
<evidence type="ECO:0000256" key="1">
    <source>
        <dbReference type="HAMAP-Rule" id="MF_00226"/>
    </source>
</evidence>
<organism evidence="3 4">
    <name type="scientific">Isobaculum melis</name>
    <dbReference type="NCBI Taxonomy" id="142588"/>
    <lineage>
        <taxon>Bacteria</taxon>
        <taxon>Bacillati</taxon>
        <taxon>Bacillota</taxon>
        <taxon>Bacilli</taxon>
        <taxon>Lactobacillales</taxon>
        <taxon>Carnobacteriaceae</taxon>
        <taxon>Isobaculum</taxon>
    </lineage>
</organism>
<dbReference type="NCBIfam" id="TIGR00200">
    <property type="entry name" value="cinA_nterm"/>
    <property type="match status" value="1"/>
</dbReference>
<dbReference type="RefSeq" id="WP_092650734.1">
    <property type="nucleotide sequence ID" value="NZ_FOHA01000004.1"/>
</dbReference>
<dbReference type="AlphaFoldDB" id="A0A1H9RFS4"/>
<dbReference type="InterPro" id="IPR036653">
    <property type="entry name" value="CinA-like_C"/>
</dbReference>
<dbReference type="Gene3D" id="3.90.950.20">
    <property type="entry name" value="CinA-like"/>
    <property type="match status" value="1"/>
</dbReference>
<dbReference type="HAMAP" id="MF_00226_B">
    <property type="entry name" value="CinA_B"/>
    <property type="match status" value="1"/>
</dbReference>
<dbReference type="NCBIfam" id="NF001813">
    <property type="entry name" value="PRK00549.1"/>
    <property type="match status" value="1"/>
</dbReference>
<dbReference type="InterPro" id="IPR041424">
    <property type="entry name" value="CinA_KH"/>
</dbReference>
<dbReference type="SMART" id="SM00852">
    <property type="entry name" value="MoCF_biosynth"/>
    <property type="match status" value="1"/>
</dbReference>
<dbReference type="PANTHER" id="PTHR13939:SF0">
    <property type="entry name" value="NMN AMIDOHYDROLASE-LIKE PROTEIN YFAY"/>
    <property type="match status" value="1"/>
</dbReference>
<dbReference type="Pfam" id="PF00994">
    <property type="entry name" value="MoCF_biosynth"/>
    <property type="match status" value="1"/>
</dbReference>
<dbReference type="STRING" id="142588.SAMN04488559_1047"/>
<dbReference type="Pfam" id="PF02464">
    <property type="entry name" value="CinA"/>
    <property type="match status" value="1"/>
</dbReference>
<dbReference type="InterPro" id="IPR008135">
    <property type="entry name" value="Competence-induced_CinA"/>
</dbReference>
<dbReference type="SUPFAM" id="SSF53218">
    <property type="entry name" value="Molybdenum cofactor biosynthesis proteins"/>
    <property type="match status" value="1"/>
</dbReference>
<dbReference type="InterPro" id="IPR050101">
    <property type="entry name" value="CinA"/>
</dbReference>
<feature type="domain" description="MoaB/Mog" evidence="2">
    <location>
        <begin position="4"/>
        <end position="170"/>
    </location>
</feature>
<dbReference type="OrthoDB" id="9801454at2"/>
<dbReference type="Gene3D" id="3.30.70.2860">
    <property type="match status" value="1"/>
</dbReference>
<dbReference type="CDD" id="cd00885">
    <property type="entry name" value="cinA"/>
    <property type="match status" value="1"/>
</dbReference>
<sequence length="415" mass="45225">MRAEIIAVGTELLLGQITNTNATFLSKELAGLGIDVFHHTVVGDNPERLKEVLRVAEKRSDLIIFSGGLGPTKDDMTKQTIANYLGKDLVLDQPTMDQVLAYHQKIKKEMPENNKMQAMVIEGSTVLPNTTGLAAGMFLQHQDTCLLLLPGPPNELYPMFLNTGKQLLLPLLGQQEFLLSRVLRFYGIGESKLATLLDDLIENQTNPTLATYAGTYEVTLRLTAKANSESEANLLLDDLENQVQSLVGSYFYGYGDQNSLPQVVVQALQKHQLTITAAESLTGGLFQSELASIPGASKIFPGGFVTYSPEAKSSLLAISPHIIEQEGVVSEACAKAMAEHVRAKMATDIGVSLTGVAGPDELEQQPAGTVWIGLASKGKEPTAYLYHFAHQRNGNRERAVLTAFDLVRKYLEKHC</sequence>
<dbReference type="NCBIfam" id="TIGR00177">
    <property type="entry name" value="molyb_syn"/>
    <property type="match status" value="1"/>
</dbReference>
<gene>
    <name evidence="1" type="primary">cinA</name>
    <name evidence="3" type="ORF">SAMN04488559_1047</name>
</gene>